<organism evidence="1 2">
    <name type="scientific">Synaphobranchus kaupii</name>
    <name type="common">Kaup's arrowtooth eel</name>
    <dbReference type="NCBI Taxonomy" id="118154"/>
    <lineage>
        <taxon>Eukaryota</taxon>
        <taxon>Metazoa</taxon>
        <taxon>Chordata</taxon>
        <taxon>Craniata</taxon>
        <taxon>Vertebrata</taxon>
        <taxon>Euteleostomi</taxon>
        <taxon>Actinopterygii</taxon>
        <taxon>Neopterygii</taxon>
        <taxon>Teleostei</taxon>
        <taxon>Anguilliformes</taxon>
        <taxon>Synaphobranchidae</taxon>
        <taxon>Synaphobranchus</taxon>
    </lineage>
</organism>
<comment type="caution">
    <text evidence="1">The sequence shown here is derived from an EMBL/GenBank/DDBJ whole genome shotgun (WGS) entry which is preliminary data.</text>
</comment>
<sequence>MGTVSPAPFPAKKYGPANKTTKALNQRTVTKMLYKEAEGNLNDRCGGDTAKRDYRASPSRLGRMWESTAPRSFMF</sequence>
<evidence type="ECO:0000313" key="2">
    <source>
        <dbReference type="Proteomes" id="UP001152622"/>
    </source>
</evidence>
<name>A0A9Q1GEK5_SYNKA</name>
<gene>
    <name evidence="1" type="ORF">SKAU_G00030310</name>
</gene>
<keyword evidence="2" id="KW-1185">Reference proteome</keyword>
<dbReference type="AlphaFoldDB" id="A0A9Q1GEK5"/>
<reference evidence="1" key="1">
    <citation type="journal article" date="2023" name="Science">
        <title>Genome structures resolve the early diversification of teleost fishes.</title>
        <authorList>
            <person name="Parey E."/>
            <person name="Louis A."/>
            <person name="Montfort J."/>
            <person name="Bouchez O."/>
            <person name="Roques C."/>
            <person name="Iampietro C."/>
            <person name="Lluch J."/>
            <person name="Castinel A."/>
            <person name="Donnadieu C."/>
            <person name="Desvignes T."/>
            <person name="Floi Bucao C."/>
            <person name="Jouanno E."/>
            <person name="Wen M."/>
            <person name="Mejri S."/>
            <person name="Dirks R."/>
            <person name="Jansen H."/>
            <person name="Henkel C."/>
            <person name="Chen W.J."/>
            <person name="Zahm M."/>
            <person name="Cabau C."/>
            <person name="Klopp C."/>
            <person name="Thompson A.W."/>
            <person name="Robinson-Rechavi M."/>
            <person name="Braasch I."/>
            <person name="Lecointre G."/>
            <person name="Bobe J."/>
            <person name="Postlethwait J.H."/>
            <person name="Berthelot C."/>
            <person name="Roest Crollius H."/>
            <person name="Guiguen Y."/>
        </authorList>
    </citation>
    <scope>NUCLEOTIDE SEQUENCE</scope>
    <source>
        <strain evidence="1">WJC10195</strain>
    </source>
</reference>
<evidence type="ECO:0000313" key="1">
    <source>
        <dbReference type="EMBL" id="KAJ8382253.1"/>
    </source>
</evidence>
<proteinExistence type="predicted"/>
<dbReference type="EMBL" id="JAINUF010000001">
    <property type="protein sequence ID" value="KAJ8382253.1"/>
    <property type="molecule type" value="Genomic_DNA"/>
</dbReference>
<protein>
    <submittedName>
        <fullName evidence="1">Uncharacterized protein</fullName>
    </submittedName>
</protein>
<accession>A0A9Q1GEK5</accession>
<dbReference type="Proteomes" id="UP001152622">
    <property type="component" value="Chromosome 1"/>
</dbReference>